<organism evidence="1 2">
    <name type="scientific">Proteus vulgaris</name>
    <dbReference type="NCBI Taxonomy" id="585"/>
    <lineage>
        <taxon>Bacteria</taxon>
        <taxon>Pseudomonadati</taxon>
        <taxon>Pseudomonadota</taxon>
        <taxon>Gammaproteobacteria</taxon>
        <taxon>Enterobacterales</taxon>
        <taxon>Morganellaceae</taxon>
        <taxon>Proteus</taxon>
    </lineage>
</organism>
<dbReference type="Proteomes" id="UP000254331">
    <property type="component" value="Unassembled WGS sequence"/>
</dbReference>
<dbReference type="AlphaFoldDB" id="A0A379FCL0"/>
<proteinExistence type="predicted"/>
<name>A0A379FCL0_PROVU</name>
<dbReference type="EMBL" id="UGTW01000001">
    <property type="protein sequence ID" value="SUC17349.1"/>
    <property type="molecule type" value="Genomic_DNA"/>
</dbReference>
<dbReference type="SUPFAM" id="SSF46785">
    <property type="entry name" value="Winged helix' DNA-binding domain"/>
    <property type="match status" value="1"/>
</dbReference>
<reference evidence="1 2" key="1">
    <citation type="submission" date="2018-06" db="EMBL/GenBank/DDBJ databases">
        <authorList>
            <consortium name="Pathogen Informatics"/>
            <person name="Doyle S."/>
        </authorList>
    </citation>
    <scope>NUCLEOTIDE SEQUENCE [LARGE SCALE GENOMIC DNA]</scope>
    <source>
        <strain evidence="1 2">NCTC10376</strain>
    </source>
</reference>
<protein>
    <submittedName>
        <fullName evidence="1">Uncharacterized protein</fullName>
    </submittedName>
</protein>
<gene>
    <name evidence="1" type="ORF">NCTC10376_03292</name>
</gene>
<dbReference type="Gene3D" id="1.10.10.10">
    <property type="entry name" value="Winged helix-like DNA-binding domain superfamily/Winged helix DNA-binding domain"/>
    <property type="match status" value="1"/>
</dbReference>
<evidence type="ECO:0000313" key="2">
    <source>
        <dbReference type="Proteomes" id="UP000254331"/>
    </source>
</evidence>
<sequence length="146" mass="16833">MTEEQYKAYAKAIVIGRNYSEFTHKHVALELGIRLNDAGRILSKLHDMGCLTITGKRRNEYSRMFNIYKVKSDSITTLRQQYEREYLENMPVKPKLVPVKKQKTPEKPKCGIKFVDKASVSGMGNPMLMKIDSLLKGVRNELHVMQ</sequence>
<dbReference type="InterPro" id="IPR036390">
    <property type="entry name" value="WH_DNA-bd_sf"/>
</dbReference>
<evidence type="ECO:0000313" key="1">
    <source>
        <dbReference type="EMBL" id="SUC17349.1"/>
    </source>
</evidence>
<dbReference type="InterPro" id="IPR036388">
    <property type="entry name" value="WH-like_DNA-bd_sf"/>
</dbReference>
<accession>A0A379FCL0</accession>
<dbReference type="RefSeq" id="WP_115370792.1">
    <property type="nucleotide sequence ID" value="NZ_BSSP01000001.1"/>
</dbReference>